<dbReference type="VEuPathDB" id="TriTrypDB:TCDM_08120"/>
<dbReference type="AlphaFoldDB" id="V5B8H5"/>
<reference evidence="1 2" key="1">
    <citation type="journal article" date="2014" name="Genome Announc.">
        <title>Trypanosoma cruzi Clone Dm28c Draft Genome Sequence.</title>
        <authorList>
            <person name="Grisard E.C."/>
            <person name="Teixeira S.M."/>
            <person name="de Almeida L.G."/>
            <person name="Stoco P.H."/>
            <person name="Gerber A.L."/>
            <person name="Talavera-Lopez C."/>
            <person name="Lima O.C."/>
            <person name="Andersson B."/>
            <person name="de Vasconcelos A.T."/>
        </authorList>
    </citation>
    <scope>NUCLEOTIDE SEQUENCE [LARGE SCALE GENOMIC DNA]</scope>
    <source>
        <strain evidence="1 2">Dm28c</strain>
    </source>
</reference>
<evidence type="ECO:0000313" key="1">
    <source>
        <dbReference type="EMBL" id="ESS63954.1"/>
    </source>
</evidence>
<gene>
    <name evidence="1" type="ORF">TCDM_08120</name>
</gene>
<comment type="caution">
    <text evidence="1">The sequence shown here is derived from an EMBL/GenBank/DDBJ whole genome shotgun (WGS) entry which is preliminary data.</text>
</comment>
<name>V5B8H5_TRYCR</name>
<sequence length="135" mass="15240">MFFAEYIGDAAPFLVDKVWSRLPEHVRRLTRRKLFLDLTDFLSLAVELHGWRIPYNLPNPVSSAMYASKYLFLRYTLMLDEPMLVEYAKCMSGATGFDALSSSSSPLKDLKGSELGAEASEVVLSPSLLDKRKKT</sequence>
<protein>
    <submittedName>
        <fullName evidence="1">Uncharacterized protein</fullName>
    </submittedName>
</protein>
<dbReference type="EMBL" id="AYLP01000106">
    <property type="protein sequence ID" value="ESS63954.1"/>
    <property type="molecule type" value="Genomic_DNA"/>
</dbReference>
<organism evidence="1 2">
    <name type="scientific">Trypanosoma cruzi Dm28c</name>
    <dbReference type="NCBI Taxonomy" id="1416333"/>
    <lineage>
        <taxon>Eukaryota</taxon>
        <taxon>Discoba</taxon>
        <taxon>Euglenozoa</taxon>
        <taxon>Kinetoplastea</taxon>
        <taxon>Metakinetoplastina</taxon>
        <taxon>Trypanosomatida</taxon>
        <taxon>Trypanosomatidae</taxon>
        <taxon>Trypanosoma</taxon>
        <taxon>Schizotrypanum</taxon>
    </lineage>
</organism>
<evidence type="ECO:0000313" key="2">
    <source>
        <dbReference type="Proteomes" id="UP000017861"/>
    </source>
</evidence>
<proteinExistence type="predicted"/>
<accession>V5B8H5</accession>
<dbReference type="Proteomes" id="UP000017861">
    <property type="component" value="Unassembled WGS sequence"/>
</dbReference>